<dbReference type="SMART" id="SM01419">
    <property type="entry name" value="Thiol-ester_cl"/>
    <property type="match status" value="1"/>
</dbReference>
<dbReference type="Gene3D" id="2.60.40.10">
    <property type="entry name" value="Immunoglobulins"/>
    <property type="match status" value="2"/>
</dbReference>
<protein>
    <submittedName>
        <fullName evidence="7">Complement C4B (Chido/Rodgers blood group)</fullName>
    </submittedName>
</protein>
<dbReference type="CDD" id="cd02896">
    <property type="entry name" value="complement_C3_C4_C5"/>
    <property type="match status" value="1"/>
</dbReference>
<name>A0A8C9S7Q1_SCLFO</name>
<dbReference type="SMART" id="SM00104">
    <property type="entry name" value="ANATO"/>
    <property type="match status" value="1"/>
</dbReference>
<dbReference type="Pfam" id="PF00207">
    <property type="entry name" value="A2M"/>
    <property type="match status" value="1"/>
</dbReference>
<dbReference type="SUPFAM" id="SSF49410">
    <property type="entry name" value="Alpha-macroglobulin receptor domain"/>
    <property type="match status" value="1"/>
</dbReference>
<dbReference type="Gene3D" id="2.60.120.1540">
    <property type="match status" value="1"/>
</dbReference>
<evidence type="ECO:0000259" key="5">
    <source>
        <dbReference type="PROSITE" id="PS01178"/>
    </source>
</evidence>
<feature type="domain" description="NTR" evidence="6">
    <location>
        <begin position="1539"/>
        <end position="1684"/>
    </location>
</feature>
<dbReference type="InterPro" id="IPR001599">
    <property type="entry name" value="Macroglobln_a2"/>
</dbReference>
<dbReference type="FunFam" id="2.40.50.120:FF:000013">
    <property type="entry name" value="Complement C3"/>
    <property type="match status" value="1"/>
</dbReference>
<dbReference type="InterPro" id="IPR000020">
    <property type="entry name" value="Anaphylatoxin/fibulin"/>
</dbReference>
<gene>
    <name evidence="7" type="primary">c4b</name>
</gene>
<dbReference type="Pfam" id="PF17791">
    <property type="entry name" value="MG3"/>
    <property type="match status" value="1"/>
</dbReference>
<dbReference type="InterPro" id="IPR018081">
    <property type="entry name" value="Anaphylatoxin_comp_syst"/>
</dbReference>
<proteinExistence type="predicted"/>
<dbReference type="Gene3D" id="1.20.91.20">
    <property type="entry name" value="Anaphylotoxins (complement system)"/>
    <property type="match status" value="1"/>
</dbReference>
<evidence type="ECO:0000256" key="1">
    <source>
        <dbReference type="ARBA" id="ARBA00004613"/>
    </source>
</evidence>
<dbReference type="Pfam" id="PF01759">
    <property type="entry name" value="NTR"/>
    <property type="match status" value="1"/>
</dbReference>
<dbReference type="GO" id="GO:0005615">
    <property type="term" value="C:extracellular space"/>
    <property type="evidence" value="ECO:0007669"/>
    <property type="project" value="InterPro"/>
</dbReference>
<evidence type="ECO:0000313" key="7">
    <source>
        <dbReference type="Ensembl" id="ENSSFOP00015030350.2"/>
    </source>
</evidence>
<accession>A0A8C9S7Q1</accession>
<dbReference type="InterPro" id="IPR050473">
    <property type="entry name" value="A2M/Complement_sys"/>
</dbReference>
<reference evidence="7" key="3">
    <citation type="submission" date="2025-09" db="UniProtKB">
        <authorList>
            <consortium name="Ensembl"/>
        </authorList>
    </citation>
    <scope>IDENTIFICATION</scope>
</reference>
<reference evidence="7" key="2">
    <citation type="submission" date="2025-08" db="UniProtKB">
        <authorList>
            <consortium name="Ensembl"/>
        </authorList>
    </citation>
    <scope>IDENTIFICATION</scope>
</reference>
<dbReference type="InterPro" id="IPR008993">
    <property type="entry name" value="TIMP-like_OB-fold"/>
</dbReference>
<dbReference type="InterPro" id="IPR018933">
    <property type="entry name" value="Netrin_module_non-TIMP"/>
</dbReference>
<dbReference type="InterPro" id="IPR019742">
    <property type="entry name" value="MacrogloblnA2_CS"/>
</dbReference>
<dbReference type="Gene3D" id="2.20.130.20">
    <property type="match status" value="1"/>
</dbReference>
<dbReference type="SUPFAM" id="SSF50242">
    <property type="entry name" value="TIMP-like"/>
    <property type="match status" value="1"/>
</dbReference>
<dbReference type="InterPro" id="IPR041555">
    <property type="entry name" value="MG3"/>
</dbReference>
<keyword evidence="2" id="KW-0964">Secreted</keyword>
<organism evidence="7 8">
    <name type="scientific">Scleropages formosus</name>
    <name type="common">Asian bonytongue</name>
    <name type="synonym">Osteoglossum formosum</name>
    <dbReference type="NCBI Taxonomy" id="113540"/>
    <lineage>
        <taxon>Eukaryota</taxon>
        <taxon>Metazoa</taxon>
        <taxon>Chordata</taxon>
        <taxon>Craniata</taxon>
        <taxon>Vertebrata</taxon>
        <taxon>Euteleostomi</taxon>
        <taxon>Actinopterygii</taxon>
        <taxon>Neopterygii</taxon>
        <taxon>Teleostei</taxon>
        <taxon>Osteoglossocephala</taxon>
        <taxon>Osteoglossomorpha</taxon>
        <taxon>Osteoglossiformes</taxon>
        <taxon>Osteoglossidae</taxon>
        <taxon>Scleropages</taxon>
    </lineage>
</organism>
<evidence type="ECO:0000313" key="8">
    <source>
        <dbReference type="Proteomes" id="UP000694397"/>
    </source>
</evidence>
<feature type="domain" description="Anaphylatoxin-like" evidence="5">
    <location>
        <begin position="658"/>
        <end position="696"/>
    </location>
</feature>
<evidence type="ECO:0000256" key="2">
    <source>
        <dbReference type="ARBA" id="ARBA00022525"/>
    </source>
</evidence>
<dbReference type="InterPro" id="IPR036595">
    <property type="entry name" value="A-macroglobulin_rcpt-bd_sf"/>
</dbReference>
<dbReference type="Proteomes" id="UP000694397">
    <property type="component" value="Chromosome 18"/>
</dbReference>
<dbReference type="InterPro" id="IPR040839">
    <property type="entry name" value="MG4"/>
</dbReference>
<dbReference type="SUPFAM" id="SSF47686">
    <property type="entry name" value="Anaphylotoxins (complement system)"/>
    <property type="match status" value="1"/>
</dbReference>
<dbReference type="GO" id="GO:0006956">
    <property type="term" value="P:complement activation"/>
    <property type="evidence" value="ECO:0007669"/>
    <property type="project" value="TreeGrafter"/>
</dbReference>
<dbReference type="SMART" id="SM00643">
    <property type="entry name" value="C345C"/>
    <property type="match status" value="1"/>
</dbReference>
<dbReference type="Gene3D" id="2.40.50.120">
    <property type="match status" value="1"/>
</dbReference>
<dbReference type="PROSITE" id="PS01178">
    <property type="entry name" value="ANAPHYLATOXIN_2"/>
    <property type="match status" value="1"/>
</dbReference>
<dbReference type="SUPFAM" id="SSF48239">
    <property type="entry name" value="Terpenoid cyclases/Protein prenyltransferases"/>
    <property type="match status" value="1"/>
</dbReference>
<dbReference type="Gene3D" id="2.60.40.1940">
    <property type="match status" value="1"/>
</dbReference>
<dbReference type="InterPro" id="IPR008930">
    <property type="entry name" value="Terpenoid_cyclase/PrenylTrfase"/>
</dbReference>
<dbReference type="InterPro" id="IPR013783">
    <property type="entry name" value="Ig-like_fold"/>
</dbReference>
<comment type="subcellular location">
    <subcellularLocation>
        <location evidence="1">Secreted</location>
    </subcellularLocation>
</comment>
<dbReference type="SMART" id="SM01360">
    <property type="entry name" value="A2M"/>
    <property type="match status" value="1"/>
</dbReference>
<dbReference type="Gene3D" id="1.50.10.20">
    <property type="match status" value="1"/>
</dbReference>
<dbReference type="SMART" id="SM01359">
    <property type="entry name" value="A2M_N_2"/>
    <property type="match status" value="1"/>
</dbReference>
<dbReference type="GO" id="GO:0004866">
    <property type="term" value="F:endopeptidase inhibitor activity"/>
    <property type="evidence" value="ECO:0007669"/>
    <property type="project" value="InterPro"/>
</dbReference>
<dbReference type="PANTHER" id="PTHR11412">
    <property type="entry name" value="MACROGLOBULIN / COMPLEMENT"/>
    <property type="match status" value="1"/>
</dbReference>
<dbReference type="Pfam" id="PF17789">
    <property type="entry name" value="MG4"/>
    <property type="match status" value="1"/>
</dbReference>
<dbReference type="PROSITE" id="PS00477">
    <property type="entry name" value="ALPHA_2_MACROGLOBULIN"/>
    <property type="match status" value="1"/>
</dbReference>
<keyword evidence="8" id="KW-1185">Reference proteome</keyword>
<dbReference type="Pfam" id="PF07703">
    <property type="entry name" value="A2M_BRD"/>
    <property type="match status" value="1"/>
</dbReference>
<dbReference type="Gene3D" id="2.60.40.690">
    <property type="entry name" value="Alpha-macroglobulin, receptor-binding domain"/>
    <property type="match status" value="1"/>
</dbReference>
<dbReference type="PANTHER" id="PTHR11412:SF144">
    <property type="entry name" value="COMPLEMENT C4-B"/>
    <property type="match status" value="1"/>
</dbReference>
<reference evidence="7 8" key="1">
    <citation type="submission" date="2019-04" db="EMBL/GenBank/DDBJ databases">
        <authorList>
            <consortium name="Wellcome Sanger Institute Data Sharing"/>
        </authorList>
    </citation>
    <scope>NUCLEOTIDE SEQUENCE [LARGE SCALE GENOMIC DNA]</scope>
</reference>
<dbReference type="InterPro" id="IPR011626">
    <property type="entry name" value="Alpha-macroglobulin_TED"/>
</dbReference>
<dbReference type="InterPro" id="IPR001134">
    <property type="entry name" value="Netrin_domain"/>
</dbReference>
<evidence type="ECO:0000256" key="3">
    <source>
        <dbReference type="ARBA" id="ARBA00022966"/>
    </source>
</evidence>
<dbReference type="Pfam" id="PF07677">
    <property type="entry name" value="A2M_recep"/>
    <property type="match status" value="1"/>
</dbReference>
<evidence type="ECO:0000259" key="6">
    <source>
        <dbReference type="PROSITE" id="PS50189"/>
    </source>
</evidence>
<dbReference type="Pfam" id="PF01821">
    <property type="entry name" value="ANATO"/>
    <property type="match status" value="1"/>
</dbReference>
<dbReference type="InterPro" id="IPR011625">
    <property type="entry name" value="A2M_N_BRD"/>
</dbReference>
<keyword evidence="4" id="KW-1015">Disulfide bond</keyword>
<dbReference type="CDD" id="cd00017">
    <property type="entry name" value="ANATO"/>
    <property type="match status" value="1"/>
</dbReference>
<dbReference type="Gene3D" id="2.60.40.1930">
    <property type="match status" value="3"/>
</dbReference>
<dbReference type="PROSITE" id="PS50189">
    <property type="entry name" value="NTR"/>
    <property type="match status" value="1"/>
</dbReference>
<dbReference type="Pfam" id="PF07678">
    <property type="entry name" value="TED_complement"/>
    <property type="match status" value="1"/>
</dbReference>
<dbReference type="Gene3D" id="6.20.50.160">
    <property type="match status" value="1"/>
</dbReference>
<dbReference type="OrthoDB" id="6359008at2759"/>
<dbReference type="GeneTree" id="ENSGT00940000155739"/>
<dbReference type="SMART" id="SM01361">
    <property type="entry name" value="A2M_recep"/>
    <property type="match status" value="1"/>
</dbReference>
<evidence type="ECO:0000256" key="4">
    <source>
        <dbReference type="ARBA" id="ARBA00023157"/>
    </source>
</evidence>
<dbReference type="InterPro" id="IPR009048">
    <property type="entry name" value="A-macroglobulin_rcpt-bd"/>
</dbReference>
<sequence>MESPVVLLNSLAPSSSSIRFLVTAPSVFHVGVKERVSVQLPSSLLNQPVLLYLEHETSGLLMSNRATFQMTQEKQIGVVELEVDREKMSSLPTLNPTPFYLALVCEIRPGQREMVRVLVSQHRGYIFIQTDQPVYTPTQTVKYRIFTLDHSMRPHAEPISISVFVSIFYYQHILDVLIIIHFRPGVWRIVAHYQGDEKNAATREFQVKKFVMPSFDVSIKPEQNYFLVTTEKFHFTIHASYSYGETIKGAYHCRFGVRQEATGDADTRKPETIIIRGLEKSGSVRGEAAGEERSANLTQLALDRTQLYVAVTVIDIASGELQEAEVFIPIVSQRFSVDLSRTRSYFIPGVPFHVSAVVHLPDGSPAANVPVDVHVTGSSAKPQSVQTNGEGAAHLVFNNIPNDRPVTVKVTVDNHPSEKTVFPSLSSSNNYLYIDVSSKVVSPGEEVIVNFNVVGSSLAGNQIYYLVLSKGVLRAQNSEPSGPLVQIRLPVSSDLIPSFRLIGYYYDQTGDIIADSVWVDVEDVCEGKILLSAKEEHIPGKLAKLDINLEGQKAKVALLAVDTAIYALNVHNRLTPKQVFASMQSYDLGCSYGGGSDTANVFNDAGLSFISHSKTVKSRMRIGFGCESGFRRQKRSLDLQQLMNSKVFSYVSKELQQCCRDGLTLIPMQLTCEERAKRVSRRGKGQDCTNVFLDCCREGIKLRDLKRQEEAKKQHGRTHGITDMEDFFDSSTVNIRRHFPPSFAFEEIQVDGSRRHDLFLPDSITTWEIQAVSVSASHGICVAQPCKLMAKKTVFVSLRLPYSVKRFEQLSIVAVVYNYGDETKQVLSVHMKRVDGLCSPGSASMLSHVNVNVSRGSPQTVTFPAVPMITGKIPVTLLIYDTEEKLGLDAIEKELLVMTEGVVKREEKTHFIDLDGEGGRNRQNFLIDGQFPNSTIPDSDTNLFVMMEGGVFDKAKVLPLLSPSGVNGLLRAPMGCAEQTMIRLSPTALALHYLDHTQGWMDLPAGARDVALSHVEGGYSRILTFKKNDASYGAWLDRPSSIWLTAQVVKVLSLVADRQLEGRGEKGRQGANVVSVEEISQSVEYLISKQSEEDGSFNDPHPVIHREMQGGVGGTEGDVSLTAFVTIALKRSLHHLTGETKNKADSVSRATAYIESRFSSLERPYAVAIAAYCLSVCQNDKTLAKSAWSRLKELATKGTKGNCRMWRSKADMRLPGEVKHYAVPPPEAITVETTAYALLTAVANGELEWADSAACWLSEKENYGGGFRSTQDTIVALEALSHLVISRPTQTPPTITAQFNAPGKSQKENLNLGQKEQKVETELKVVVKAFHVLEPNKGCELLSIKVTVEGKVKYTAEVIENYDYDYYGAGGEGEDKRDEEEKSIPHSEIEWFDARSRHRRETEQTDGSSVKYTVCVSHSPSRNLSGMAIADITMLSGFEAQRDDLDKLKALSDQYISHYETEYGRVILYFNEIQPEEQCIGFSAVQKVPVGLVQPAPATFYDYYEPDRRCSIFYAAPLKSKMVSTLCSGEVCQCAERPCYTEKKTVQMKIKKKDRFEFACYHPTVDYGYKVEVYNISIMSGFELYQAKVKDVLRATADDRIMLGSVRVFAKRLHCKGQLELGKSFLIMGKDGSTTDSYGQMQYLLDSETWVEKLPTDSKCQATPNKLFCRGLDNFMSEYQKEGCRQ</sequence>
<dbReference type="FunFam" id="2.60.40.690:FF:000002">
    <property type="entry name" value="Complement C4 isoform-A"/>
    <property type="match status" value="1"/>
</dbReference>
<dbReference type="InterPro" id="IPR047565">
    <property type="entry name" value="Alpha-macroglob_thiol-ester_cl"/>
</dbReference>
<keyword evidence="3" id="KW-0882">Thioester bond</keyword>
<dbReference type="Ensembl" id="ENSSFOT00015030697.2">
    <property type="protein sequence ID" value="ENSSFOP00015030350.2"/>
    <property type="gene ID" value="ENSSFOG00015018972.2"/>
</dbReference>